<dbReference type="PANTHER" id="PTHR24028">
    <property type="entry name" value="CADHERIN-87A"/>
    <property type="match status" value="1"/>
</dbReference>
<dbReference type="FunFam" id="2.60.40.60:FF:000007">
    <property type="entry name" value="Protocadherin alpha 2"/>
    <property type="match status" value="1"/>
</dbReference>
<dbReference type="GO" id="GO:0007156">
    <property type="term" value="P:homophilic cell adhesion via plasma membrane adhesion molecules"/>
    <property type="evidence" value="ECO:0007669"/>
    <property type="project" value="InterPro"/>
</dbReference>
<evidence type="ECO:0000256" key="1">
    <source>
        <dbReference type="ARBA" id="ARBA00004251"/>
    </source>
</evidence>
<evidence type="ECO:0000313" key="14">
    <source>
        <dbReference type="Proteomes" id="UP001168821"/>
    </source>
</evidence>
<feature type="domain" description="Cadherin" evidence="12">
    <location>
        <begin position="685"/>
        <end position="791"/>
    </location>
</feature>
<evidence type="ECO:0000259" key="12">
    <source>
        <dbReference type="PROSITE" id="PS50268"/>
    </source>
</evidence>
<dbReference type="CDD" id="cd11304">
    <property type="entry name" value="Cadherin_repeat"/>
    <property type="match status" value="5"/>
</dbReference>
<feature type="domain" description="Cadherin" evidence="12">
    <location>
        <begin position="355"/>
        <end position="466"/>
    </location>
</feature>
<feature type="domain" description="Cadherin" evidence="12">
    <location>
        <begin position="258"/>
        <end position="354"/>
    </location>
</feature>
<evidence type="ECO:0000313" key="13">
    <source>
        <dbReference type="EMBL" id="KAJ3658423.1"/>
    </source>
</evidence>
<dbReference type="EMBL" id="JALNTZ010000003">
    <property type="protein sequence ID" value="KAJ3658423.1"/>
    <property type="molecule type" value="Genomic_DNA"/>
</dbReference>
<dbReference type="PANTHER" id="PTHR24028:SF328">
    <property type="entry name" value="CADHERIN-3"/>
    <property type="match status" value="1"/>
</dbReference>
<dbReference type="Pfam" id="PF00028">
    <property type="entry name" value="Cadherin"/>
    <property type="match status" value="4"/>
</dbReference>
<keyword evidence="3" id="KW-0812">Transmembrane</keyword>
<comment type="subcellular location">
    <subcellularLocation>
        <location evidence="1">Cell membrane</location>
        <topology evidence="1">Single-pass type I membrane protein</topology>
    </subcellularLocation>
</comment>
<name>A0AA38II85_9CUCU</name>
<organism evidence="13 14">
    <name type="scientific">Zophobas morio</name>
    <dbReference type="NCBI Taxonomy" id="2755281"/>
    <lineage>
        <taxon>Eukaryota</taxon>
        <taxon>Metazoa</taxon>
        <taxon>Ecdysozoa</taxon>
        <taxon>Arthropoda</taxon>
        <taxon>Hexapoda</taxon>
        <taxon>Insecta</taxon>
        <taxon>Pterygota</taxon>
        <taxon>Neoptera</taxon>
        <taxon>Endopterygota</taxon>
        <taxon>Coleoptera</taxon>
        <taxon>Polyphaga</taxon>
        <taxon>Cucujiformia</taxon>
        <taxon>Tenebrionidae</taxon>
        <taxon>Zophobas</taxon>
    </lineage>
</organism>
<evidence type="ECO:0000256" key="6">
    <source>
        <dbReference type="ARBA" id="ARBA00022837"/>
    </source>
</evidence>
<keyword evidence="7" id="KW-1133">Transmembrane helix</keyword>
<dbReference type="AlphaFoldDB" id="A0AA38II85"/>
<dbReference type="InterPro" id="IPR002126">
    <property type="entry name" value="Cadherin-like_dom"/>
</dbReference>
<keyword evidence="8" id="KW-0472">Membrane</keyword>
<keyword evidence="14" id="KW-1185">Reference proteome</keyword>
<sequence>MPHPVPTTPVTDQFNYERQCILLLKGDDMNNLNEIIKVAAPCVIEIESDPQTIYHVVLERQVVIPSVVTLKDAVSWAFGLYFIMNLEYPDEVSAVLEMMQKDFFENTSRSRIQIKKNNTNKTQMGLRQWSPFQTCRRIPVRLVRSPGKTGCGARQEAVWNAGRAFAVAASTLSLSPSQDRSRLVGPRCFAVSPPQQVTDNRRRGGAPPRRRRAGGSVSARVRGGYVRDRLLLLPQDARDPTMTPKTLFLLLLLACCRAEHARDLEVSEGAPVGTRIGFIGDGASDSGPPYLIVPVGSAVDTDLAIDQTTGEIRTKVPLDRETRSTYSLVAIPISGDNVKVVVKVLDENDNAPTFPMPVMSIEFPENTPRDVKRTLHPARDLDLDIFNTQRYNIVAGNINNTFRLSSHRERDGVLYLDLQINGFLDRETTPSYSLVIEALDGGTPPLRGEMTVNITIQDVNDNQPIFNQSRYIAIVPENATVGTTVLQVFATDKDSGENGQIEYSINRRQSDRDTMFRIDPTTGLIVVNKPLDFETKERHELVIVAKDHGLQPLETTAFVSIKVTDVNDNQPTINVIFLSDDATPKISESAQPGEFVARISVNDPDSKTEYSNINVTLSGGEGHFGLTTRDNIIYLVIVSLPLDRELQPNYTLNVVATDRGNPPLHASRTINLMVTDINDNAPEFEREVYEANVMEVSDPGTSVIQVLATDKDEGNNSAITYSLLESAETHSSWFQIDARSGLVTTRAHVDCETDPMPRLTVLATDNGFPPLSSSATVLVTIHDVNDNEPIFDQSFYNVSVAENEAEGRCILKVREKLDGRWWEASSERENEQTKLATQVSAPSPIRILISRHPQFYLSHAQQPEPISPERGHLVPTACIICNSAFINLRILAYRLSTWAGGKIALSRADDRKTAPRPKERRFGLGQKWAQSWGTAGAWAGSTRQQNLRNDVEMQKII</sequence>
<comment type="caution">
    <text evidence="13">The sequence shown here is derived from an EMBL/GenBank/DDBJ whole genome shotgun (WGS) entry which is preliminary data.</text>
</comment>
<evidence type="ECO:0000256" key="11">
    <source>
        <dbReference type="SAM" id="MobiDB-lite"/>
    </source>
</evidence>
<feature type="domain" description="Cadherin" evidence="12">
    <location>
        <begin position="586"/>
        <end position="684"/>
    </location>
</feature>
<dbReference type="Gene3D" id="2.60.40.60">
    <property type="entry name" value="Cadherins"/>
    <property type="match status" value="6"/>
</dbReference>
<evidence type="ECO:0000256" key="5">
    <source>
        <dbReference type="ARBA" id="ARBA00022737"/>
    </source>
</evidence>
<dbReference type="InterPro" id="IPR050174">
    <property type="entry name" value="Protocadherin/Cadherin-CA"/>
</dbReference>
<feature type="region of interest" description="Disordered" evidence="11">
    <location>
        <begin position="192"/>
        <end position="218"/>
    </location>
</feature>
<evidence type="ECO:0000256" key="9">
    <source>
        <dbReference type="ARBA" id="ARBA00023180"/>
    </source>
</evidence>
<evidence type="ECO:0000256" key="8">
    <source>
        <dbReference type="ARBA" id="ARBA00023136"/>
    </source>
</evidence>
<evidence type="ECO:0000256" key="4">
    <source>
        <dbReference type="ARBA" id="ARBA00022729"/>
    </source>
</evidence>
<dbReference type="GO" id="GO:0060429">
    <property type="term" value="P:epithelium development"/>
    <property type="evidence" value="ECO:0007669"/>
    <property type="project" value="UniProtKB-ARBA"/>
</dbReference>
<keyword evidence="9" id="KW-0325">Glycoprotein</keyword>
<proteinExistence type="predicted"/>
<evidence type="ECO:0000256" key="3">
    <source>
        <dbReference type="ARBA" id="ARBA00022692"/>
    </source>
</evidence>
<keyword evidence="5" id="KW-0677">Repeat</keyword>
<keyword evidence="6 10" id="KW-0106">Calcium</keyword>
<evidence type="ECO:0000256" key="7">
    <source>
        <dbReference type="ARBA" id="ARBA00022989"/>
    </source>
</evidence>
<evidence type="ECO:0000256" key="2">
    <source>
        <dbReference type="ARBA" id="ARBA00022475"/>
    </source>
</evidence>
<dbReference type="SUPFAM" id="SSF49313">
    <property type="entry name" value="Cadherin-like"/>
    <property type="match status" value="5"/>
</dbReference>
<dbReference type="Proteomes" id="UP001168821">
    <property type="component" value="Unassembled WGS sequence"/>
</dbReference>
<dbReference type="GO" id="GO:0005509">
    <property type="term" value="F:calcium ion binding"/>
    <property type="evidence" value="ECO:0007669"/>
    <property type="project" value="UniProtKB-UniRule"/>
</dbReference>
<dbReference type="GO" id="GO:0005886">
    <property type="term" value="C:plasma membrane"/>
    <property type="evidence" value="ECO:0007669"/>
    <property type="project" value="UniProtKB-SubCell"/>
</dbReference>
<dbReference type="InterPro" id="IPR015919">
    <property type="entry name" value="Cadherin-like_sf"/>
</dbReference>
<dbReference type="PROSITE" id="PS50268">
    <property type="entry name" value="CADHERIN_2"/>
    <property type="match status" value="5"/>
</dbReference>
<protein>
    <recommendedName>
        <fullName evidence="12">Cadherin domain-containing protein</fullName>
    </recommendedName>
</protein>
<dbReference type="SMART" id="SM00112">
    <property type="entry name" value="CA"/>
    <property type="match status" value="5"/>
</dbReference>
<dbReference type="InterPro" id="IPR020894">
    <property type="entry name" value="Cadherin_CS"/>
</dbReference>
<evidence type="ECO:0000256" key="10">
    <source>
        <dbReference type="PROSITE-ProRule" id="PRU00043"/>
    </source>
</evidence>
<feature type="domain" description="Cadherin" evidence="12">
    <location>
        <begin position="467"/>
        <end position="573"/>
    </location>
</feature>
<dbReference type="PROSITE" id="PS00232">
    <property type="entry name" value="CADHERIN_1"/>
    <property type="match status" value="2"/>
</dbReference>
<dbReference type="GO" id="GO:0009653">
    <property type="term" value="P:anatomical structure morphogenesis"/>
    <property type="evidence" value="ECO:0007669"/>
    <property type="project" value="UniProtKB-ARBA"/>
</dbReference>
<keyword evidence="2" id="KW-1003">Cell membrane</keyword>
<gene>
    <name evidence="13" type="ORF">Zmor_010161</name>
</gene>
<dbReference type="FunFam" id="2.60.40.60:FF:000459">
    <property type="entry name" value="Protein dachsous-like Protein"/>
    <property type="match status" value="1"/>
</dbReference>
<accession>A0AA38II85</accession>
<dbReference type="FunFam" id="2.60.40.60:FF:000102">
    <property type="entry name" value="Dachsous cadherin-related 1b"/>
    <property type="match status" value="1"/>
</dbReference>
<keyword evidence="4" id="KW-0732">Signal</keyword>
<dbReference type="FunFam" id="2.60.40.60:FF:000020">
    <property type="entry name" value="Dachsous cadherin-related 1b"/>
    <property type="match status" value="2"/>
</dbReference>
<dbReference type="PRINTS" id="PR00205">
    <property type="entry name" value="CADHERIN"/>
</dbReference>
<reference evidence="13" key="1">
    <citation type="journal article" date="2023" name="G3 (Bethesda)">
        <title>Whole genome assemblies of Zophobas morio and Tenebrio molitor.</title>
        <authorList>
            <person name="Kaur S."/>
            <person name="Stinson S.A."/>
            <person name="diCenzo G.C."/>
        </authorList>
    </citation>
    <scope>NUCLEOTIDE SEQUENCE</scope>
    <source>
        <strain evidence="13">QUZm001</strain>
    </source>
</reference>